<proteinExistence type="predicted"/>
<dbReference type="EMBL" id="OZ004256">
    <property type="protein sequence ID" value="CAK7903572.1"/>
    <property type="molecule type" value="Genomic_DNA"/>
</dbReference>
<reference evidence="1 2" key="1">
    <citation type="submission" date="2024-01" db="EMBL/GenBank/DDBJ databases">
        <authorList>
            <consortium name="Genoscope - CEA"/>
            <person name="William W."/>
        </authorList>
    </citation>
    <scope>NUCLEOTIDE SEQUENCE [LARGE SCALE GENOMIC DNA]</scope>
    <source>
        <strain evidence="1 2">29B2s-10</strain>
    </source>
</reference>
<dbReference type="Proteomes" id="UP001497600">
    <property type="component" value="Chromosome D"/>
</dbReference>
<accession>A0ABP0EAK2</accession>
<sequence length="293" mass="34119">MFKFTDITTLRNEDESKDSSNTRIQEIITKNGATKFLGHFSNVVTTHLITSATTPTGIIDPSIAAAKSMEQVLKLSKCDDNNYESLHETMEEITELIKNDPLLSLMLYHQKDITMADIDEKVKEIFNERFLIINNQKLAMQIHSTIRITYCDKTDWRTLATAINELDKRMATHTDQLYITKSRMIKNIHEKISKFDGIDTKQAKEIKTELTQFERKYKNETSTVDHCYYLLCLQYTSEAAREAQIWIMNEKEQAKSEFKWKEIHAKFTEKFLPELINGTFGKRDTSSTTIYNR</sequence>
<protein>
    <submittedName>
        <fullName evidence="1">Uncharacterized protein</fullName>
    </submittedName>
</protein>
<name>A0ABP0EAK2_9ASCO</name>
<evidence type="ECO:0000313" key="1">
    <source>
        <dbReference type="EMBL" id="CAK7903572.1"/>
    </source>
</evidence>
<evidence type="ECO:0000313" key="2">
    <source>
        <dbReference type="Proteomes" id="UP001497600"/>
    </source>
</evidence>
<keyword evidence="2" id="KW-1185">Reference proteome</keyword>
<organism evidence="1 2">
    <name type="scientific">[Candida] anglica</name>
    <dbReference type="NCBI Taxonomy" id="148631"/>
    <lineage>
        <taxon>Eukaryota</taxon>
        <taxon>Fungi</taxon>
        <taxon>Dikarya</taxon>
        <taxon>Ascomycota</taxon>
        <taxon>Saccharomycotina</taxon>
        <taxon>Pichiomycetes</taxon>
        <taxon>Debaryomycetaceae</taxon>
        <taxon>Kurtzmaniella</taxon>
    </lineage>
</organism>
<gene>
    <name evidence="1" type="ORF">CAAN4_D05204</name>
</gene>